<sequence>MAAAEAKTAWQRSANHCFFQENARRTSKFSCSPSSSSSRSESDNAHDNDTKGPHDACAGLLPFNPNSILLTDRKWWLNMQPNAGNYKDIMSEQLNSLEAEVEALRYEFISKTANSCEDQTKEVFSSKTKEQLWNVSATSMKNEQDTILRKLKADFGDDSQRNPVKKDVGDLWYTADHYMNLDSLNNLVSQQPKKLSSDLELQWIGTEKTEPWWRTAGKDDLAFLVAQKSIDHIENCDLPRPQSKHRRNGASTYPKSFDHDEIRSQYTNLDFCPLGSPVSGCSPHDSDQTFRCSNGYSTTSTEEVGSQNVSDNDQTKAQLLEALCHSQTRAREAEKAAKQAYIEKEHIITLFFRQASQLFAYKQWIQLLQLENLCLQLKNNNEPISGLFPLPWIPCKGRQMKKGQNGAEKRSQGKPRFEISCKSAVAFALGLGLASAGLLLGWTMGWLFPSL</sequence>
<feature type="compositionally biased region" description="Low complexity" evidence="1">
    <location>
        <begin position="28"/>
        <end position="39"/>
    </location>
</feature>
<evidence type="ECO:0000256" key="2">
    <source>
        <dbReference type="SAM" id="Phobius"/>
    </source>
</evidence>
<feature type="region of interest" description="Disordered" evidence="1">
    <location>
        <begin position="24"/>
        <end position="53"/>
    </location>
</feature>
<gene>
    <name evidence="3" type="ORF">FNV43_RR23902</name>
</gene>
<evidence type="ECO:0000313" key="4">
    <source>
        <dbReference type="Proteomes" id="UP000796880"/>
    </source>
</evidence>
<dbReference type="PANTHER" id="PTHR33868:SF18">
    <property type="entry name" value="TRANSMEMBRANE PROTEIN"/>
    <property type="match status" value="1"/>
</dbReference>
<keyword evidence="4" id="KW-1185">Reference proteome</keyword>
<feature type="transmembrane region" description="Helical" evidence="2">
    <location>
        <begin position="424"/>
        <end position="448"/>
    </location>
</feature>
<keyword evidence="2" id="KW-0812">Transmembrane</keyword>
<dbReference type="PANTHER" id="PTHR33868">
    <property type="entry name" value="EXPRESSED PROTEIN"/>
    <property type="match status" value="1"/>
</dbReference>
<keyword evidence="2" id="KW-1133">Transmembrane helix</keyword>
<organism evidence="3 4">
    <name type="scientific">Rhamnella rubrinervis</name>
    <dbReference type="NCBI Taxonomy" id="2594499"/>
    <lineage>
        <taxon>Eukaryota</taxon>
        <taxon>Viridiplantae</taxon>
        <taxon>Streptophyta</taxon>
        <taxon>Embryophyta</taxon>
        <taxon>Tracheophyta</taxon>
        <taxon>Spermatophyta</taxon>
        <taxon>Magnoliopsida</taxon>
        <taxon>eudicotyledons</taxon>
        <taxon>Gunneridae</taxon>
        <taxon>Pentapetalae</taxon>
        <taxon>rosids</taxon>
        <taxon>fabids</taxon>
        <taxon>Rosales</taxon>
        <taxon>Rhamnaceae</taxon>
        <taxon>rhamnoid group</taxon>
        <taxon>Rhamneae</taxon>
        <taxon>Rhamnella</taxon>
    </lineage>
</organism>
<dbReference type="EMBL" id="VOIH02000011">
    <property type="protein sequence ID" value="KAF3432800.1"/>
    <property type="molecule type" value="Genomic_DNA"/>
</dbReference>
<accession>A0A8K0DKQ7</accession>
<dbReference type="AlphaFoldDB" id="A0A8K0DKQ7"/>
<comment type="caution">
    <text evidence="3">The sequence shown here is derived from an EMBL/GenBank/DDBJ whole genome shotgun (WGS) entry which is preliminary data.</text>
</comment>
<keyword evidence="2" id="KW-0472">Membrane</keyword>
<evidence type="ECO:0000313" key="3">
    <source>
        <dbReference type="EMBL" id="KAF3432800.1"/>
    </source>
</evidence>
<dbReference type="OrthoDB" id="1920951at2759"/>
<feature type="compositionally biased region" description="Basic and acidic residues" evidence="1">
    <location>
        <begin position="40"/>
        <end position="53"/>
    </location>
</feature>
<proteinExistence type="predicted"/>
<protein>
    <submittedName>
        <fullName evidence="3">Uncharacterized protein</fullName>
    </submittedName>
</protein>
<reference evidence="3" key="1">
    <citation type="submission" date="2020-03" db="EMBL/GenBank/DDBJ databases">
        <title>A high-quality chromosome-level genome assembly of a woody plant with both climbing and erect habits, Rhamnella rubrinervis.</title>
        <authorList>
            <person name="Lu Z."/>
            <person name="Yang Y."/>
            <person name="Zhu X."/>
            <person name="Sun Y."/>
        </authorList>
    </citation>
    <scope>NUCLEOTIDE SEQUENCE</scope>
    <source>
        <strain evidence="3">BYM</strain>
        <tissue evidence="3">Leaf</tissue>
    </source>
</reference>
<dbReference type="Proteomes" id="UP000796880">
    <property type="component" value="Unassembled WGS sequence"/>
</dbReference>
<evidence type="ECO:0000256" key="1">
    <source>
        <dbReference type="SAM" id="MobiDB-lite"/>
    </source>
</evidence>
<feature type="region of interest" description="Disordered" evidence="1">
    <location>
        <begin position="237"/>
        <end position="257"/>
    </location>
</feature>
<name>A0A8K0DKQ7_9ROSA</name>